<dbReference type="EMBL" id="OVEO01000012">
    <property type="protein sequence ID" value="SPQ99871.1"/>
    <property type="molecule type" value="Genomic_DNA"/>
</dbReference>
<sequence>MMKVLKKALTALKKKAAKAVKQVARHLRRRRPANPGASTKVATVDGAGRPVVLRSPEPHSSVDLPLPWATTTSGSWINEAAAVTPILISVQVCPLLYGTFGACQPCHTPSWYASQLDRIMNADHVVPIYTLTIVLETTDRPHHVETPPATCSPGLYDDALGTQSTSRYFSYLSALLFGGYAILPAWDVHAASSVLGPLLPDGCALVQSGVIQSLMMYGPNPVRLFPKSMSHDVGGILTVSRFTSQRTPIPVLVQSVYKTFPGPTRKEFRKLFGMIRTPLHDVAMPDDFMQLAVLGRICLGAGSLADLGISNASSYTRDDYDRICRASTMHPSALTSDIVYLCLFGESRYPPAQTWRTSIPWADRSGTYSDCVETAALNLLTAILYDVNTTTISRLHRLRSPELIAFYHRFQTPSALATELCHIEFAQVIRERCRQVVAFVHPGSASEVKSGRANFANLVHCLAGIEFDALLADFVVCRDQDTFTFA</sequence>
<reference evidence="1 2" key="1">
    <citation type="submission" date="2018-03" db="EMBL/GenBank/DDBJ databases">
        <authorList>
            <person name="Fogelqvist J."/>
        </authorList>
    </citation>
    <scope>NUCLEOTIDE SEQUENCE [LARGE SCALE GENOMIC DNA]</scope>
</reference>
<keyword evidence="1" id="KW-0496">Mitochondrion</keyword>
<geneLocation type="mitochondrion" evidence="1"/>
<proteinExistence type="predicted"/>
<dbReference type="AlphaFoldDB" id="A0A3P3YI51"/>
<protein>
    <submittedName>
        <fullName evidence="1">Uncharacterized protein</fullName>
    </submittedName>
</protein>
<organism evidence="1 2">
    <name type="scientific">Plasmodiophora brassicae</name>
    <name type="common">Clubroot disease agent</name>
    <dbReference type="NCBI Taxonomy" id="37360"/>
    <lineage>
        <taxon>Eukaryota</taxon>
        <taxon>Sar</taxon>
        <taxon>Rhizaria</taxon>
        <taxon>Endomyxa</taxon>
        <taxon>Phytomyxea</taxon>
        <taxon>Plasmodiophorida</taxon>
        <taxon>Plasmodiophoridae</taxon>
        <taxon>Plasmodiophora</taxon>
    </lineage>
</organism>
<evidence type="ECO:0000313" key="1">
    <source>
        <dbReference type="EMBL" id="SPQ99871.1"/>
    </source>
</evidence>
<accession>A0A3P3YI51</accession>
<dbReference type="Proteomes" id="UP000290189">
    <property type="component" value="Unassembled WGS sequence"/>
</dbReference>
<name>A0A3P3YI51_PLABS</name>
<gene>
    <name evidence="1" type="ORF">PLBR_LOCUS7086</name>
</gene>
<evidence type="ECO:0000313" key="2">
    <source>
        <dbReference type="Proteomes" id="UP000290189"/>
    </source>
</evidence>